<dbReference type="PANTHER" id="PTHR46124">
    <property type="entry name" value="D-AMINOACYL-TRNA DEACYLASE"/>
    <property type="match status" value="1"/>
</dbReference>
<dbReference type="InterPro" id="IPR032466">
    <property type="entry name" value="Metal_Hydrolase"/>
</dbReference>
<keyword evidence="2" id="KW-0479">Metal-binding</keyword>
<dbReference type="PROSITE" id="PS01090">
    <property type="entry name" value="TATD_2"/>
    <property type="match status" value="1"/>
</dbReference>
<comment type="similarity">
    <text evidence="1">Belongs to the metallo-dependent hydrolases superfamily. TatD-type hydrolase family.</text>
</comment>
<sequence length="259" mass="29729">METKAIITDTHTHLYSEEFDQDRNEMIQRAIDAGVSRFFIPAIDSTCTESMYELEKNHPTTVFLMMGLHPTYVKDNYLEELQHVENELAKRKFYAIGEIGIDLYWDKTHLKEQQIAFRRQIQLAKQYKLPIVIHCREAFEAIFEILEEEKSADLFGIFHCFSGTHQQALQAISYNMKLGIGGVVTFKNGKIDQFLNQIDLKHIVLETDSPYLAPIPFRGKRNESGYIVNVVDKLAQIYSLSANEVAAITTENSKAIFGI</sequence>
<proteinExistence type="inferred from homology"/>
<dbReference type="CDD" id="cd01310">
    <property type="entry name" value="TatD_DNAse"/>
    <property type="match status" value="1"/>
</dbReference>
<dbReference type="InterPro" id="IPR001130">
    <property type="entry name" value="TatD-like"/>
</dbReference>
<keyword evidence="5" id="KW-1185">Reference proteome</keyword>
<organism evidence="4 5">
    <name type="scientific">Flavobacterium ranwuense</name>
    <dbReference type="NCBI Taxonomy" id="2541725"/>
    <lineage>
        <taxon>Bacteria</taxon>
        <taxon>Pseudomonadati</taxon>
        <taxon>Bacteroidota</taxon>
        <taxon>Flavobacteriia</taxon>
        <taxon>Flavobacteriales</taxon>
        <taxon>Flavobacteriaceae</taxon>
        <taxon>Flavobacterium</taxon>
    </lineage>
</organism>
<evidence type="ECO:0000313" key="4">
    <source>
        <dbReference type="EMBL" id="TDE31316.1"/>
    </source>
</evidence>
<evidence type="ECO:0000256" key="3">
    <source>
        <dbReference type="ARBA" id="ARBA00022801"/>
    </source>
</evidence>
<reference evidence="4 5" key="1">
    <citation type="submission" date="2019-03" db="EMBL/GenBank/DDBJ databases">
        <title>Novel species of Flavobacterium.</title>
        <authorList>
            <person name="Liu Q."/>
            <person name="Xin Y.-H."/>
        </authorList>
    </citation>
    <scope>NUCLEOTIDE SEQUENCE [LARGE SCALE GENOMIC DNA]</scope>
    <source>
        <strain evidence="4 5">LB2P22</strain>
    </source>
</reference>
<dbReference type="Proteomes" id="UP000294685">
    <property type="component" value="Unassembled WGS sequence"/>
</dbReference>
<dbReference type="RefSeq" id="WP_131991203.1">
    <property type="nucleotide sequence ID" value="NZ_SMLH01000001.1"/>
</dbReference>
<dbReference type="PANTHER" id="PTHR46124:SF4">
    <property type="entry name" value="HYDROLASE TATD"/>
    <property type="match status" value="1"/>
</dbReference>
<dbReference type="Gene3D" id="3.20.20.140">
    <property type="entry name" value="Metal-dependent hydrolases"/>
    <property type="match status" value="1"/>
</dbReference>
<name>A0ABY2DZ94_9FLAO</name>
<dbReference type="Pfam" id="PF01026">
    <property type="entry name" value="TatD_DNase"/>
    <property type="match status" value="1"/>
</dbReference>
<evidence type="ECO:0000256" key="1">
    <source>
        <dbReference type="ARBA" id="ARBA00009275"/>
    </source>
</evidence>
<comment type="caution">
    <text evidence="4">The sequence shown here is derived from an EMBL/GenBank/DDBJ whole genome shotgun (WGS) entry which is preliminary data.</text>
</comment>
<dbReference type="InterPro" id="IPR018228">
    <property type="entry name" value="DNase_TatD-rel_CS"/>
</dbReference>
<dbReference type="NCBIfam" id="TIGR00010">
    <property type="entry name" value="YchF/TatD family DNA exonuclease"/>
    <property type="match status" value="1"/>
</dbReference>
<accession>A0ABY2DZ94</accession>
<evidence type="ECO:0000256" key="2">
    <source>
        <dbReference type="ARBA" id="ARBA00022723"/>
    </source>
</evidence>
<gene>
    <name evidence="4" type="ORF">E0I61_01025</name>
</gene>
<evidence type="ECO:0000313" key="5">
    <source>
        <dbReference type="Proteomes" id="UP000294685"/>
    </source>
</evidence>
<protein>
    <submittedName>
        <fullName evidence="4">TatD family deoxyribonuclease</fullName>
    </submittedName>
</protein>
<keyword evidence="3" id="KW-0378">Hydrolase</keyword>
<dbReference type="EMBL" id="SMLH01000001">
    <property type="protein sequence ID" value="TDE31316.1"/>
    <property type="molecule type" value="Genomic_DNA"/>
</dbReference>
<dbReference type="PIRSF" id="PIRSF005902">
    <property type="entry name" value="DNase_TatD"/>
    <property type="match status" value="1"/>
</dbReference>
<dbReference type="InterPro" id="IPR015991">
    <property type="entry name" value="TatD/YcfH-like"/>
</dbReference>
<dbReference type="SUPFAM" id="SSF51556">
    <property type="entry name" value="Metallo-dependent hydrolases"/>
    <property type="match status" value="1"/>
</dbReference>